<dbReference type="Proteomes" id="UP000035034">
    <property type="component" value="Unassembled WGS sequence"/>
</dbReference>
<gene>
    <name evidence="2" type="ORF">GOEFS_105_00900</name>
</gene>
<evidence type="ECO:0000313" key="3">
    <source>
        <dbReference type="Proteomes" id="UP000035034"/>
    </source>
</evidence>
<keyword evidence="1" id="KW-0732">Signal</keyword>
<feature type="signal peptide" evidence="1">
    <location>
        <begin position="1"/>
        <end position="22"/>
    </location>
</feature>
<dbReference type="EMBL" id="BAEH01000105">
    <property type="protein sequence ID" value="GAB20079.1"/>
    <property type="molecule type" value="Genomic_DNA"/>
</dbReference>
<feature type="chain" id="PRO_5038696645" description="Lipoprotein" evidence="1">
    <location>
        <begin position="23"/>
        <end position="179"/>
    </location>
</feature>
<evidence type="ECO:0008006" key="4">
    <source>
        <dbReference type="Google" id="ProtNLM"/>
    </source>
</evidence>
<dbReference type="RefSeq" id="WP_007319414.1">
    <property type="nucleotide sequence ID" value="NZ_BAEH01000105.1"/>
</dbReference>
<evidence type="ECO:0000256" key="1">
    <source>
        <dbReference type="SAM" id="SignalP"/>
    </source>
</evidence>
<proteinExistence type="predicted"/>
<dbReference type="OrthoDB" id="9814769at2"/>
<evidence type="ECO:0000313" key="2">
    <source>
        <dbReference type="EMBL" id="GAB20079.1"/>
    </source>
</evidence>
<dbReference type="PROSITE" id="PS51257">
    <property type="entry name" value="PROKAR_LIPOPROTEIN"/>
    <property type="match status" value="1"/>
</dbReference>
<keyword evidence="3" id="KW-1185">Reference proteome</keyword>
<protein>
    <recommendedName>
        <fullName evidence="4">Lipoprotein</fullName>
    </recommendedName>
</protein>
<organism evidence="2 3">
    <name type="scientific">Gordonia effusa NBRC 100432</name>
    <dbReference type="NCBI Taxonomy" id="1077974"/>
    <lineage>
        <taxon>Bacteria</taxon>
        <taxon>Bacillati</taxon>
        <taxon>Actinomycetota</taxon>
        <taxon>Actinomycetes</taxon>
        <taxon>Mycobacteriales</taxon>
        <taxon>Gordoniaceae</taxon>
        <taxon>Gordonia</taxon>
    </lineage>
</organism>
<name>H0R4S8_9ACTN</name>
<dbReference type="AlphaFoldDB" id="H0R4S8"/>
<comment type="caution">
    <text evidence="2">The sequence shown here is derived from an EMBL/GenBank/DDBJ whole genome shotgun (WGS) entry which is preliminary data.</text>
</comment>
<dbReference type="STRING" id="1077974.GOEFS_105_00900"/>
<reference evidence="2 3" key="1">
    <citation type="submission" date="2011-12" db="EMBL/GenBank/DDBJ databases">
        <title>Whole genome shotgun sequence of Gordonia effusa NBRC 100432.</title>
        <authorList>
            <person name="Yoshida I."/>
            <person name="Takarada H."/>
            <person name="Hosoyama A."/>
            <person name="Tsuchikane K."/>
            <person name="Katsumata H."/>
            <person name="Yamazaki S."/>
            <person name="Fujita N."/>
        </authorList>
    </citation>
    <scope>NUCLEOTIDE SEQUENCE [LARGE SCALE GENOMIC DNA]</scope>
    <source>
        <strain evidence="2 3">NBRC 100432</strain>
    </source>
</reference>
<sequence>MVKRMRSIKRIASVVVVPIALAGALSGCGDLMEPDVSPKDVDATEARNALGGEDLKLPDDYVFIAGVAFPPGFSGHTGYQLKFEAPGEVFDNPRELADTYVGDVYGHEFGVFRPIACTAGLLAAARQKQWVTCTAATRAKYSTNDADNPDSTDVGYGSEAIVLVADAGKTQVHVVIGGT</sequence>
<accession>H0R4S8</accession>